<keyword evidence="1" id="KW-0597">Phosphoprotein</keyword>
<dbReference type="GO" id="GO:0006355">
    <property type="term" value="P:regulation of DNA-templated transcription"/>
    <property type="evidence" value="ECO:0007669"/>
    <property type="project" value="InterPro"/>
</dbReference>
<dbReference type="InterPro" id="IPR050923">
    <property type="entry name" value="Cell_Proc_Reg/RNA_Proc"/>
</dbReference>
<evidence type="ECO:0000259" key="2">
    <source>
        <dbReference type="PROSITE" id="PS50006"/>
    </source>
</evidence>
<dbReference type="Proteomes" id="UP000199001">
    <property type="component" value="Unassembled WGS sequence"/>
</dbReference>
<dbReference type="InterPro" id="IPR036388">
    <property type="entry name" value="WH-like_DNA-bd_sf"/>
</dbReference>
<evidence type="ECO:0000256" key="1">
    <source>
        <dbReference type="ARBA" id="ARBA00022553"/>
    </source>
</evidence>
<sequence>MHSYFELHHDENAAIVPAVGDLLTIGRAPENELRVDSREVSRLHAVVERYPAGWCIRDLGSTNGTEVNGMPLRQARVLRDGDRITVGPARLVFRVPAGQSSTQTVPTAPALAPPELTRREHDVIEALCRPFVVGGTPFPQAPPLRALATELGLSESAVKKHLAHLYDKFGLRTREQRRRAWLAGEALRRGVVAAVESSS</sequence>
<proteinExistence type="predicted"/>
<dbReference type="CDD" id="cd00060">
    <property type="entry name" value="FHA"/>
    <property type="match status" value="1"/>
</dbReference>
<feature type="domain" description="FHA" evidence="2">
    <location>
        <begin position="23"/>
        <end position="72"/>
    </location>
</feature>
<protein>
    <submittedName>
        <fullName evidence="3">FHA domain-containing protein</fullName>
    </submittedName>
</protein>
<dbReference type="Gene3D" id="1.10.10.10">
    <property type="entry name" value="Winged helix-like DNA-binding domain superfamily/Winged helix DNA-binding domain"/>
    <property type="match status" value="1"/>
</dbReference>
<gene>
    <name evidence="3" type="ORF">GA0070606_4464</name>
</gene>
<dbReference type="InterPro" id="IPR000253">
    <property type="entry name" value="FHA_dom"/>
</dbReference>
<dbReference type="PANTHER" id="PTHR23308">
    <property type="entry name" value="NUCLEAR INHIBITOR OF PROTEIN PHOSPHATASE-1"/>
    <property type="match status" value="1"/>
</dbReference>
<keyword evidence="4" id="KW-1185">Reference proteome</keyword>
<dbReference type="InterPro" id="IPR008984">
    <property type="entry name" value="SMAD_FHA_dom_sf"/>
</dbReference>
<dbReference type="Gene3D" id="2.60.200.20">
    <property type="match status" value="1"/>
</dbReference>
<dbReference type="AlphaFoldDB" id="A0A1C6VM97"/>
<dbReference type="STRING" id="47855.GA0070606_4464"/>
<dbReference type="InterPro" id="IPR016032">
    <property type="entry name" value="Sig_transdc_resp-reg_C-effctor"/>
</dbReference>
<organism evidence="3 4">
    <name type="scientific">Micromonospora citrea</name>
    <dbReference type="NCBI Taxonomy" id="47855"/>
    <lineage>
        <taxon>Bacteria</taxon>
        <taxon>Bacillati</taxon>
        <taxon>Actinomycetota</taxon>
        <taxon>Actinomycetes</taxon>
        <taxon>Micromonosporales</taxon>
        <taxon>Micromonosporaceae</taxon>
        <taxon>Micromonospora</taxon>
    </lineage>
</organism>
<name>A0A1C6VM97_9ACTN</name>
<evidence type="ECO:0000313" key="4">
    <source>
        <dbReference type="Proteomes" id="UP000199001"/>
    </source>
</evidence>
<evidence type="ECO:0000313" key="3">
    <source>
        <dbReference type="EMBL" id="SCL67040.1"/>
    </source>
</evidence>
<dbReference type="GO" id="GO:0003677">
    <property type="term" value="F:DNA binding"/>
    <property type="evidence" value="ECO:0007669"/>
    <property type="project" value="InterPro"/>
</dbReference>
<accession>A0A1C6VM97</accession>
<dbReference type="SUPFAM" id="SSF49879">
    <property type="entry name" value="SMAD/FHA domain"/>
    <property type="match status" value="1"/>
</dbReference>
<dbReference type="SUPFAM" id="SSF46894">
    <property type="entry name" value="C-terminal effector domain of the bipartite response regulators"/>
    <property type="match status" value="1"/>
</dbReference>
<reference evidence="4" key="1">
    <citation type="submission" date="2016-06" db="EMBL/GenBank/DDBJ databases">
        <authorList>
            <person name="Varghese N."/>
            <person name="Submissions Spin"/>
        </authorList>
    </citation>
    <scope>NUCLEOTIDE SEQUENCE [LARGE SCALE GENOMIC DNA]</scope>
    <source>
        <strain evidence="4">DSM 43903</strain>
    </source>
</reference>
<dbReference type="RefSeq" id="WP_218106037.1">
    <property type="nucleotide sequence ID" value="NZ_FMHZ01000002.1"/>
</dbReference>
<dbReference type="PROSITE" id="PS50006">
    <property type="entry name" value="FHA_DOMAIN"/>
    <property type="match status" value="1"/>
</dbReference>
<dbReference type="Pfam" id="PF00498">
    <property type="entry name" value="FHA"/>
    <property type="match status" value="1"/>
</dbReference>
<dbReference type="EMBL" id="FMHZ01000002">
    <property type="protein sequence ID" value="SCL67040.1"/>
    <property type="molecule type" value="Genomic_DNA"/>
</dbReference>
<dbReference type="SMART" id="SM00240">
    <property type="entry name" value="FHA"/>
    <property type="match status" value="1"/>
</dbReference>